<organism evidence="2 3">
    <name type="scientific">Suillus placidus</name>
    <dbReference type="NCBI Taxonomy" id="48579"/>
    <lineage>
        <taxon>Eukaryota</taxon>
        <taxon>Fungi</taxon>
        <taxon>Dikarya</taxon>
        <taxon>Basidiomycota</taxon>
        <taxon>Agaricomycotina</taxon>
        <taxon>Agaricomycetes</taxon>
        <taxon>Agaricomycetidae</taxon>
        <taxon>Boletales</taxon>
        <taxon>Suillineae</taxon>
        <taxon>Suillaceae</taxon>
        <taxon>Suillus</taxon>
    </lineage>
</organism>
<protein>
    <submittedName>
        <fullName evidence="2">Uncharacterized protein</fullName>
    </submittedName>
</protein>
<feature type="compositionally biased region" description="Low complexity" evidence="1">
    <location>
        <begin position="53"/>
        <end position="63"/>
    </location>
</feature>
<comment type="caution">
    <text evidence="2">The sequence shown here is derived from an EMBL/GenBank/DDBJ whole genome shotgun (WGS) entry which is preliminary data.</text>
</comment>
<proteinExistence type="predicted"/>
<name>A0A9P6ZSK9_9AGAM</name>
<accession>A0A9P6ZSK9</accession>
<reference evidence="2" key="1">
    <citation type="journal article" date="2020" name="New Phytol.">
        <title>Comparative genomics reveals dynamic genome evolution in host specialist ectomycorrhizal fungi.</title>
        <authorList>
            <person name="Lofgren L.A."/>
            <person name="Nguyen N.H."/>
            <person name="Vilgalys R."/>
            <person name="Ruytinx J."/>
            <person name="Liao H.L."/>
            <person name="Branco S."/>
            <person name="Kuo A."/>
            <person name="LaButti K."/>
            <person name="Lipzen A."/>
            <person name="Andreopoulos W."/>
            <person name="Pangilinan J."/>
            <person name="Riley R."/>
            <person name="Hundley H."/>
            <person name="Na H."/>
            <person name="Barry K."/>
            <person name="Grigoriev I.V."/>
            <person name="Stajich J.E."/>
            <person name="Kennedy P.G."/>
        </authorList>
    </citation>
    <scope>NUCLEOTIDE SEQUENCE</scope>
    <source>
        <strain evidence="2">DOB743</strain>
    </source>
</reference>
<gene>
    <name evidence="2" type="ORF">EV702DRAFT_1046623</name>
</gene>
<sequence length="593" mass="66522">MSRLTSYFFSDGADDDPITPVVESYPLNELRPAAAMHTYPPQPVISASLDPRTSATPSSPATSLGDEFGMDLFDNPWGTARRKRDDDDQPPNKIFLKEVDQSSRLRDDVRELHFSKHDLLLRKRQIQANANSQESNLRSVIAQYQERQGFLERGKADALTSLNENHHNELANFQNRMVLGIRNVAKKKLLAEKEAELARLAAGYSSKIASLDSQMRQANIASSSPSLPSWRHVVGKRPVATCTNIVGFSIIPDASSDSDRDESPQTSAPPLTSLLSDVPIQNATVGMLVEALAKVLLQTAPPRAARSRLKTHETPIENFTDAQRQNNKANVRELFYTAFHFAKDDEYMLHVTASSEAISCFTQGLGTGPDPLELHWDMTTTHNSKWNQRVIDILCSQYTCTFETNRLASRSPQSIKSDITKKFNQCRSSWRKAQPRVLGDGTRETMKEKFETRKKVTSALLSDRIATGKDDQAVWVYLQSLVETLGKDGMSSDESEHEDGEVQVFRLKKMPWRADVDHEMHIIDQQRLAGAANFTPHGSKPAKRFRNAIQESSRPAIKGLPRALYNSSWLNAQSPSFTVSDKKLQRMEIILSR</sequence>
<keyword evidence="3" id="KW-1185">Reference proteome</keyword>
<feature type="region of interest" description="Disordered" evidence="1">
    <location>
        <begin position="47"/>
        <end position="69"/>
    </location>
</feature>
<evidence type="ECO:0000256" key="1">
    <source>
        <dbReference type="SAM" id="MobiDB-lite"/>
    </source>
</evidence>
<feature type="compositionally biased region" description="Polar residues" evidence="1">
    <location>
        <begin position="264"/>
        <end position="273"/>
    </location>
</feature>
<evidence type="ECO:0000313" key="2">
    <source>
        <dbReference type="EMBL" id="KAG1775989.1"/>
    </source>
</evidence>
<dbReference type="OrthoDB" id="2673516at2759"/>
<dbReference type="EMBL" id="JABBWD010000030">
    <property type="protein sequence ID" value="KAG1775989.1"/>
    <property type="molecule type" value="Genomic_DNA"/>
</dbReference>
<dbReference type="Proteomes" id="UP000714275">
    <property type="component" value="Unassembled WGS sequence"/>
</dbReference>
<evidence type="ECO:0000313" key="3">
    <source>
        <dbReference type="Proteomes" id="UP000714275"/>
    </source>
</evidence>
<dbReference type="AlphaFoldDB" id="A0A9P6ZSK9"/>
<feature type="region of interest" description="Disordered" evidence="1">
    <location>
        <begin position="253"/>
        <end position="273"/>
    </location>
</feature>